<feature type="compositionally biased region" description="Basic and acidic residues" evidence="6">
    <location>
        <begin position="1"/>
        <end position="15"/>
    </location>
</feature>
<keyword evidence="5 7" id="KW-0472">Membrane</keyword>
<dbReference type="InterPro" id="IPR050638">
    <property type="entry name" value="AA-Vitamin_Transporters"/>
</dbReference>
<feature type="region of interest" description="Disordered" evidence="6">
    <location>
        <begin position="1"/>
        <end position="23"/>
    </location>
</feature>
<dbReference type="OrthoDB" id="9809509at2"/>
<reference evidence="9 10" key="1">
    <citation type="submission" date="2019-02" db="EMBL/GenBank/DDBJ databases">
        <title>Complete Genome Sequence of Desulfovibrio desulfuricans IC1, a Sulfonate Utilizing Anaerobe.</title>
        <authorList>
            <person name="Day L.A."/>
            <person name="De Leon K.B."/>
            <person name="Wall J.D."/>
        </authorList>
    </citation>
    <scope>NUCLEOTIDE SEQUENCE [LARGE SCALE GENOMIC DNA]</scope>
    <source>
        <strain evidence="9 10">IC1</strain>
    </source>
</reference>
<feature type="domain" description="EamA" evidence="8">
    <location>
        <begin position="38"/>
        <end position="166"/>
    </location>
</feature>
<dbReference type="SUPFAM" id="SSF103481">
    <property type="entry name" value="Multidrug resistance efflux transporter EmrE"/>
    <property type="match status" value="2"/>
</dbReference>
<feature type="transmembrane region" description="Helical" evidence="7">
    <location>
        <begin position="208"/>
        <end position="229"/>
    </location>
</feature>
<feature type="transmembrane region" description="Helical" evidence="7">
    <location>
        <begin position="122"/>
        <end position="140"/>
    </location>
</feature>
<feature type="transmembrane region" description="Helical" evidence="7">
    <location>
        <begin position="235"/>
        <end position="259"/>
    </location>
</feature>
<evidence type="ECO:0000256" key="1">
    <source>
        <dbReference type="ARBA" id="ARBA00004141"/>
    </source>
</evidence>
<evidence type="ECO:0000256" key="5">
    <source>
        <dbReference type="ARBA" id="ARBA00023136"/>
    </source>
</evidence>
<evidence type="ECO:0000256" key="3">
    <source>
        <dbReference type="ARBA" id="ARBA00022692"/>
    </source>
</evidence>
<dbReference type="PANTHER" id="PTHR32322">
    <property type="entry name" value="INNER MEMBRANE TRANSPORTER"/>
    <property type="match status" value="1"/>
</dbReference>
<dbReference type="RefSeq" id="WP_136400502.1">
    <property type="nucleotide sequence ID" value="NZ_CP036295.1"/>
</dbReference>
<evidence type="ECO:0000259" key="8">
    <source>
        <dbReference type="Pfam" id="PF00892"/>
    </source>
</evidence>
<feature type="transmembrane region" description="Helical" evidence="7">
    <location>
        <begin position="63"/>
        <end position="81"/>
    </location>
</feature>
<dbReference type="EMBL" id="CP036295">
    <property type="protein sequence ID" value="QCC86414.1"/>
    <property type="molecule type" value="Genomic_DNA"/>
</dbReference>
<dbReference type="GO" id="GO:0016020">
    <property type="term" value="C:membrane"/>
    <property type="evidence" value="ECO:0007669"/>
    <property type="project" value="UniProtKB-SubCell"/>
</dbReference>
<keyword evidence="4 7" id="KW-1133">Transmembrane helix</keyword>
<evidence type="ECO:0000256" key="7">
    <source>
        <dbReference type="SAM" id="Phobius"/>
    </source>
</evidence>
<feature type="transmembrane region" description="Helical" evidence="7">
    <location>
        <begin position="152"/>
        <end position="169"/>
    </location>
</feature>
<dbReference type="InterPro" id="IPR000620">
    <property type="entry name" value="EamA_dom"/>
</dbReference>
<feature type="transmembrane region" description="Helical" evidence="7">
    <location>
        <begin position="271"/>
        <end position="292"/>
    </location>
</feature>
<organism evidence="9 10">
    <name type="scientific">Desulfovibrio desulfuricans</name>
    <dbReference type="NCBI Taxonomy" id="876"/>
    <lineage>
        <taxon>Bacteria</taxon>
        <taxon>Pseudomonadati</taxon>
        <taxon>Thermodesulfobacteriota</taxon>
        <taxon>Desulfovibrionia</taxon>
        <taxon>Desulfovibrionales</taxon>
        <taxon>Desulfovibrionaceae</taxon>
        <taxon>Desulfovibrio</taxon>
    </lineage>
</organism>
<evidence type="ECO:0000313" key="9">
    <source>
        <dbReference type="EMBL" id="QCC86414.1"/>
    </source>
</evidence>
<comment type="subcellular location">
    <subcellularLocation>
        <location evidence="1">Membrane</location>
        <topology evidence="1">Multi-pass membrane protein</topology>
    </subcellularLocation>
</comment>
<evidence type="ECO:0000256" key="2">
    <source>
        <dbReference type="ARBA" id="ARBA00007362"/>
    </source>
</evidence>
<feature type="transmembrane region" description="Helical" evidence="7">
    <location>
        <begin position="93"/>
        <end position="116"/>
    </location>
</feature>
<dbReference type="AlphaFoldDB" id="A0A4P7UNF2"/>
<accession>A0A4P7UNF2</accession>
<evidence type="ECO:0000256" key="4">
    <source>
        <dbReference type="ARBA" id="ARBA00022989"/>
    </source>
</evidence>
<dbReference type="Proteomes" id="UP000297065">
    <property type="component" value="Chromosome"/>
</dbReference>
<proteinExistence type="inferred from homology"/>
<sequence>MEKSASVERSLEAHKPGLGNGSAGNTAQKRLSWRHVAVGVCFSIIWSSAFVAGKIVVTEMGPFVSLFYRFVGTVFVLGFLCGKRLWGPHAGRALRVGFVLGLLNNVGYLGLSFSALQLVSPPWVVVIVSCSPFVTLILGVARRLESFSAAKLLGFGLSLAGIVVMVGVGRLEGGAVLGLLLASGATVAFSVGAVLFRGRYSNMPLLPVNFWMSVCAMFFFAPAGMRSAVTPLAVSIQALLALGWLAVVSLLGMALWLLLIRTQGASTAAAYNMLNPLSGLALSVLFLGLPILPADVAGSAAIVAGLAVALACCHRGAIFYHS</sequence>
<gene>
    <name evidence="9" type="ORF">DDIC_11130</name>
</gene>
<evidence type="ECO:0000256" key="6">
    <source>
        <dbReference type="SAM" id="MobiDB-lite"/>
    </source>
</evidence>
<feature type="transmembrane region" description="Helical" evidence="7">
    <location>
        <begin position="36"/>
        <end position="57"/>
    </location>
</feature>
<dbReference type="InterPro" id="IPR037185">
    <property type="entry name" value="EmrE-like"/>
</dbReference>
<name>A0A4P7UNF2_DESDE</name>
<dbReference type="PANTHER" id="PTHR32322:SF2">
    <property type="entry name" value="EAMA DOMAIN-CONTAINING PROTEIN"/>
    <property type="match status" value="1"/>
</dbReference>
<protein>
    <submittedName>
        <fullName evidence="9">DMT family transporter</fullName>
    </submittedName>
</protein>
<comment type="similarity">
    <text evidence="2">Belongs to the EamA transporter family.</text>
</comment>
<feature type="transmembrane region" description="Helical" evidence="7">
    <location>
        <begin position="298"/>
        <end position="320"/>
    </location>
</feature>
<keyword evidence="3 7" id="KW-0812">Transmembrane</keyword>
<feature type="transmembrane region" description="Helical" evidence="7">
    <location>
        <begin position="175"/>
        <end position="196"/>
    </location>
</feature>
<evidence type="ECO:0000313" key="10">
    <source>
        <dbReference type="Proteomes" id="UP000297065"/>
    </source>
</evidence>
<feature type="domain" description="EamA" evidence="8">
    <location>
        <begin position="177"/>
        <end position="309"/>
    </location>
</feature>
<dbReference type="Pfam" id="PF00892">
    <property type="entry name" value="EamA"/>
    <property type="match status" value="2"/>
</dbReference>